<dbReference type="GO" id="GO:0097363">
    <property type="term" value="F:protein O-acetylglucosaminyltransferase activity"/>
    <property type="evidence" value="ECO:0007669"/>
    <property type="project" value="UniProtKB-EC"/>
</dbReference>
<feature type="repeat" description="TPR" evidence="8">
    <location>
        <begin position="108"/>
        <end position="141"/>
    </location>
</feature>
<dbReference type="Pfam" id="PF14559">
    <property type="entry name" value="TPR_19"/>
    <property type="match status" value="1"/>
</dbReference>
<dbReference type="Pfam" id="PF13844">
    <property type="entry name" value="Glyco_transf_41"/>
    <property type="match status" value="2"/>
</dbReference>
<dbReference type="SUPFAM" id="SSF48452">
    <property type="entry name" value="TPR-like"/>
    <property type="match status" value="1"/>
</dbReference>
<feature type="domain" description="O-GlcNAc transferase C-terminal" evidence="10">
    <location>
        <begin position="266"/>
        <end position="409"/>
    </location>
</feature>
<evidence type="ECO:0000256" key="7">
    <source>
        <dbReference type="ARBA" id="ARBA00022803"/>
    </source>
</evidence>
<dbReference type="PANTHER" id="PTHR44835">
    <property type="entry name" value="UDP-N-ACETYLGLUCOSAMINE--PEPTIDE N-ACETYLGLUCOSAMINYLTRANSFERASE SPINDLY-RELATED"/>
    <property type="match status" value="1"/>
</dbReference>
<evidence type="ECO:0000256" key="4">
    <source>
        <dbReference type="ARBA" id="ARBA00022676"/>
    </source>
</evidence>
<dbReference type="Gene3D" id="3.40.50.2000">
    <property type="entry name" value="Glycogen Phosphorylase B"/>
    <property type="match status" value="1"/>
</dbReference>
<dbReference type="Gene3D" id="1.25.40.10">
    <property type="entry name" value="Tetratricopeptide repeat domain"/>
    <property type="match status" value="2"/>
</dbReference>
<dbReference type="InterPro" id="IPR051939">
    <property type="entry name" value="Glycosyltr_41/O-GlcNAc_trsf"/>
</dbReference>
<dbReference type="PANTHER" id="PTHR44835:SF1">
    <property type="entry name" value="PROTEIN O-GLCNAC TRANSFERASE"/>
    <property type="match status" value="1"/>
</dbReference>
<keyword evidence="6" id="KW-0677">Repeat</keyword>
<dbReference type="SMART" id="SM00028">
    <property type="entry name" value="TPR"/>
    <property type="match status" value="6"/>
</dbReference>
<dbReference type="EMBL" id="CP023344">
    <property type="protein sequence ID" value="ATC64237.1"/>
    <property type="molecule type" value="Genomic_DNA"/>
</dbReference>
<keyword evidence="4" id="KW-0328">Glycosyltransferase</keyword>
<dbReference type="EC" id="2.4.1.255" evidence="3"/>
<evidence type="ECO:0000256" key="2">
    <source>
        <dbReference type="ARBA" id="ARBA00005386"/>
    </source>
</evidence>
<dbReference type="AlphaFoldDB" id="A0A290Q7I9"/>
<feature type="domain" description="O-GlcNAc transferase C-terminal" evidence="10">
    <location>
        <begin position="440"/>
        <end position="607"/>
    </location>
</feature>
<reference evidence="11 12" key="1">
    <citation type="submission" date="2017-09" db="EMBL/GenBank/DDBJ databases">
        <title>Complete genome sequence of Verrucomicrobial strain HZ-65, isolated from freshwater.</title>
        <authorList>
            <person name="Choi A."/>
        </authorList>
    </citation>
    <scope>NUCLEOTIDE SEQUENCE [LARGE SCALE GENOMIC DNA]</scope>
    <source>
        <strain evidence="11 12">HZ-65</strain>
    </source>
</reference>
<dbReference type="KEGG" id="vbh:CMV30_09865"/>
<keyword evidence="5" id="KW-0808">Transferase</keyword>
<evidence type="ECO:0000256" key="8">
    <source>
        <dbReference type="PROSITE-ProRule" id="PRU00339"/>
    </source>
</evidence>
<accession>A0A290Q7I9</accession>
<dbReference type="InterPro" id="IPR011990">
    <property type="entry name" value="TPR-like_helical_dom_sf"/>
</dbReference>
<dbReference type="InterPro" id="IPR029489">
    <property type="entry name" value="OGT/SEC/SPY_C"/>
</dbReference>
<name>A0A290Q7I9_9BACT</name>
<gene>
    <name evidence="11" type="ORF">CMV30_09865</name>
</gene>
<protein>
    <recommendedName>
        <fullName evidence="3">protein O-GlcNAc transferase</fullName>
        <ecNumber evidence="3">2.4.1.255</ecNumber>
    </recommendedName>
</protein>
<feature type="compositionally biased region" description="Pro residues" evidence="9">
    <location>
        <begin position="419"/>
        <end position="430"/>
    </location>
</feature>
<comment type="pathway">
    <text evidence="1">Protein modification; protein glycosylation.</text>
</comment>
<evidence type="ECO:0000256" key="1">
    <source>
        <dbReference type="ARBA" id="ARBA00004922"/>
    </source>
</evidence>
<evidence type="ECO:0000256" key="9">
    <source>
        <dbReference type="SAM" id="MobiDB-lite"/>
    </source>
</evidence>
<feature type="repeat" description="TPR" evidence="8">
    <location>
        <begin position="142"/>
        <end position="175"/>
    </location>
</feature>
<dbReference type="RefSeq" id="WP_096055869.1">
    <property type="nucleotide sequence ID" value="NZ_CP023344.1"/>
</dbReference>
<evidence type="ECO:0000259" key="10">
    <source>
        <dbReference type="Pfam" id="PF13844"/>
    </source>
</evidence>
<feature type="region of interest" description="Disordered" evidence="9">
    <location>
        <begin position="416"/>
        <end position="436"/>
    </location>
</feature>
<organism evidence="11 12">
    <name type="scientific">Nibricoccus aquaticus</name>
    <dbReference type="NCBI Taxonomy" id="2576891"/>
    <lineage>
        <taxon>Bacteria</taxon>
        <taxon>Pseudomonadati</taxon>
        <taxon>Verrucomicrobiota</taxon>
        <taxon>Opitutia</taxon>
        <taxon>Opitutales</taxon>
        <taxon>Opitutaceae</taxon>
        <taxon>Nibricoccus</taxon>
    </lineage>
</organism>
<sequence>MSQARAQALLQQALAHHQAGRIPAAAALYAQLRTLAPRSFEAHHLGGAAALQLNQPADAEKLLTRALALNPRSPGTLMCHGLALAALGRNTDAEKSLRASLQLDPNNHETLSHLASLLVITGRLDEAAATYERCLKSKPNYAQAHSGLGSVRQLQNRADEAIALHTRALALDPAHPKARCARAQSYQSAHRTAEALADFEAHLAHNPHDLEARSYRLMLLNYSDTLSREQLFAEHRAFGQAASAAAKKTPARPTSAPAIPTPDTPHKKISLAFLSPDLRTHSVAYFLEPLLRHLNRDRFEITLYHDHFTTDAVSERLRSHASRWRNFIGLSSDVVETQIRADAPDILIDLAGHTGLNRLPLYARRLAPVQIAYLGYPATTGLAEMDFRLTDALADPPGDSDAFHTEKLIRFSPTAWAYEPPPDSPPPGATPPAARGEPFTFGSFNNLSKTNPATLRLWGEILRAVPGSRLLLKSFGLTPGYIRPRLEAAAIDPARIELLPPTAGTAEHLALYARLDVALDPFPYAGTTTTCEALWMGVPVITLAGDRHAARVGVSLLTATGHTELIAANSTDYIRIARDLATDPARLATLHATLRADLQNSPLLDHAAQAARFSAALIQCWETRRASASVTAAS</sequence>
<dbReference type="InterPro" id="IPR019734">
    <property type="entry name" value="TPR_rpt"/>
</dbReference>
<evidence type="ECO:0000256" key="3">
    <source>
        <dbReference type="ARBA" id="ARBA00011970"/>
    </source>
</evidence>
<dbReference type="Proteomes" id="UP000217265">
    <property type="component" value="Chromosome"/>
</dbReference>
<evidence type="ECO:0000313" key="12">
    <source>
        <dbReference type="Proteomes" id="UP000217265"/>
    </source>
</evidence>
<evidence type="ECO:0000256" key="5">
    <source>
        <dbReference type="ARBA" id="ARBA00022679"/>
    </source>
</evidence>
<dbReference type="SUPFAM" id="SSF53756">
    <property type="entry name" value="UDP-Glycosyltransferase/glycogen phosphorylase"/>
    <property type="match status" value="1"/>
</dbReference>
<dbReference type="PROSITE" id="PS50005">
    <property type="entry name" value="TPR"/>
    <property type="match status" value="2"/>
</dbReference>
<evidence type="ECO:0000256" key="6">
    <source>
        <dbReference type="ARBA" id="ARBA00022737"/>
    </source>
</evidence>
<comment type="similarity">
    <text evidence="2">Belongs to the glycosyltransferase 41 family. O-GlcNAc transferase subfamily.</text>
</comment>
<dbReference type="Gene3D" id="3.40.50.11380">
    <property type="match status" value="1"/>
</dbReference>
<proteinExistence type="inferred from homology"/>
<keyword evidence="12" id="KW-1185">Reference proteome</keyword>
<dbReference type="OrthoDB" id="180518at2"/>
<keyword evidence="7 8" id="KW-0802">TPR repeat</keyword>
<evidence type="ECO:0000313" key="11">
    <source>
        <dbReference type="EMBL" id="ATC64237.1"/>
    </source>
</evidence>